<evidence type="ECO:0000256" key="4">
    <source>
        <dbReference type="ARBA" id="ARBA00022670"/>
    </source>
</evidence>
<comment type="subcellular location">
    <subcellularLocation>
        <location evidence="3">Membrane</location>
        <topology evidence="3">Single-pass type I membrane protein</topology>
    </subcellularLocation>
</comment>
<proteinExistence type="predicted"/>
<dbReference type="GO" id="GO:0006508">
    <property type="term" value="P:proteolysis"/>
    <property type="evidence" value="ECO:0007669"/>
    <property type="project" value="UniProtKB-KW"/>
</dbReference>
<keyword evidence="10" id="KW-0482">Metalloprotease</keyword>
<evidence type="ECO:0000256" key="2">
    <source>
        <dbReference type="ARBA" id="ARBA00001941"/>
    </source>
</evidence>
<keyword evidence="6" id="KW-0479">Metal-binding</keyword>
<dbReference type="Pfam" id="PF01963">
    <property type="entry name" value="TraB_PrgY_gumN"/>
    <property type="match status" value="1"/>
</dbReference>
<dbReference type="EMBL" id="AFWV01000015">
    <property type="protein sequence ID" value="EGV16678.1"/>
    <property type="molecule type" value="Genomic_DNA"/>
</dbReference>
<accession>F9UGJ5</accession>
<dbReference type="PATRIC" id="fig|768671.3.peg.4271"/>
<name>F9UGJ5_9GAMM</name>
<evidence type="ECO:0000256" key="6">
    <source>
        <dbReference type="ARBA" id="ARBA00022723"/>
    </source>
</evidence>
<dbReference type="GO" id="GO:0030178">
    <property type="term" value="P:negative regulation of Wnt signaling pathway"/>
    <property type="evidence" value="ECO:0007669"/>
    <property type="project" value="InterPro"/>
</dbReference>
<dbReference type="InterPro" id="IPR002816">
    <property type="entry name" value="TraB/PrgY/GumN_fam"/>
</dbReference>
<evidence type="ECO:0000256" key="5">
    <source>
        <dbReference type="ARBA" id="ARBA00022692"/>
    </source>
</evidence>
<evidence type="ECO:0000256" key="1">
    <source>
        <dbReference type="ARBA" id="ARBA00001936"/>
    </source>
</evidence>
<feature type="signal peptide" evidence="13">
    <location>
        <begin position="1"/>
        <end position="25"/>
    </location>
</feature>
<keyword evidence="11" id="KW-0472">Membrane</keyword>
<evidence type="ECO:0000313" key="14">
    <source>
        <dbReference type="EMBL" id="EGV16678.1"/>
    </source>
</evidence>
<keyword evidence="9" id="KW-1133">Transmembrane helix</keyword>
<gene>
    <name evidence="14" type="ORF">ThimaDRAFT_4048</name>
</gene>
<organism evidence="14 15">
    <name type="scientific">Thiocapsa marina 5811</name>
    <dbReference type="NCBI Taxonomy" id="768671"/>
    <lineage>
        <taxon>Bacteria</taxon>
        <taxon>Pseudomonadati</taxon>
        <taxon>Pseudomonadota</taxon>
        <taxon>Gammaproteobacteria</taxon>
        <taxon>Chromatiales</taxon>
        <taxon>Chromatiaceae</taxon>
        <taxon>Thiocapsa</taxon>
    </lineage>
</organism>
<evidence type="ECO:0000256" key="9">
    <source>
        <dbReference type="ARBA" id="ARBA00022989"/>
    </source>
</evidence>
<keyword evidence="5" id="KW-0812">Transmembrane</keyword>
<evidence type="ECO:0000256" key="12">
    <source>
        <dbReference type="ARBA" id="ARBA00023180"/>
    </source>
</evidence>
<dbReference type="GO" id="GO:0046872">
    <property type="term" value="F:metal ion binding"/>
    <property type="evidence" value="ECO:0007669"/>
    <property type="project" value="UniProtKB-KW"/>
</dbReference>
<evidence type="ECO:0000256" key="10">
    <source>
        <dbReference type="ARBA" id="ARBA00023049"/>
    </source>
</evidence>
<evidence type="ECO:0000256" key="7">
    <source>
        <dbReference type="ARBA" id="ARBA00022729"/>
    </source>
</evidence>
<comment type="cofactor">
    <cofactor evidence="2">
        <name>Co(2+)</name>
        <dbReference type="ChEBI" id="CHEBI:48828"/>
    </cofactor>
</comment>
<reference evidence="14 15" key="1">
    <citation type="submission" date="2011-06" db="EMBL/GenBank/DDBJ databases">
        <title>The draft genome of Thiocapsa marina 5811.</title>
        <authorList>
            <consortium name="US DOE Joint Genome Institute (JGI-PGF)"/>
            <person name="Lucas S."/>
            <person name="Han J."/>
            <person name="Cheng J.-F."/>
            <person name="Goodwin L."/>
            <person name="Pitluck S."/>
            <person name="Peters L."/>
            <person name="Land M.L."/>
            <person name="Hauser L."/>
            <person name="Vogl K."/>
            <person name="Liu Z."/>
            <person name="Imhoff J."/>
            <person name="Thiel V."/>
            <person name="Frigaard N.-U."/>
            <person name="Bryant D."/>
            <person name="Woyke T.J."/>
        </authorList>
    </citation>
    <scope>NUCLEOTIDE SEQUENCE [LARGE SCALE GENOMIC DNA]</scope>
    <source>
        <strain evidence="14 15">5811</strain>
    </source>
</reference>
<evidence type="ECO:0000313" key="15">
    <source>
        <dbReference type="Proteomes" id="UP000005459"/>
    </source>
</evidence>
<keyword evidence="4" id="KW-0645">Protease</keyword>
<dbReference type="eggNOG" id="COG3735">
    <property type="taxonomic scope" value="Bacteria"/>
</dbReference>
<dbReference type="PANTHER" id="PTHR31120:SF6">
    <property type="entry name" value="METALLOPROTEASE TIKI HOMOLOG"/>
    <property type="match status" value="1"/>
</dbReference>
<keyword evidence="15" id="KW-1185">Reference proteome</keyword>
<dbReference type="Proteomes" id="UP000005459">
    <property type="component" value="Unassembled WGS sequence"/>
</dbReference>
<dbReference type="OrthoDB" id="357294at2"/>
<dbReference type="GO" id="GO:0004222">
    <property type="term" value="F:metalloendopeptidase activity"/>
    <property type="evidence" value="ECO:0007669"/>
    <property type="project" value="TreeGrafter"/>
</dbReference>
<feature type="chain" id="PRO_5003394343" evidence="13">
    <location>
        <begin position="26"/>
        <end position="301"/>
    </location>
</feature>
<dbReference type="GO" id="GO:0016020">
    <property type="term" value="C:membrane"/>
    <property type="evidence" value="ECO:0007669"/>
    <property type="project" value="UniProtKB-SubCell"/>
</dbReference>
<evidence type="ECO:0000256" key="8">
    <source>
        <dbReference type="ARBA" id="ARBA00022801"/>
    </source>
</evidence>
<dbReference type="InterPro" id="IPR040230">
    <property type="entry name" value="TIKI1/2-like"/>
</dbReference>
<protein>
    <submittedName>
        <fullName evidence="14">GumN family protein</fullName>
    </submittedName>
</protein>
<evidence type="ECO:0000256" key="13">
    <source>
        <dbReference type="SAM" id="SignalP"/>
    </source>
</evidence>
<keyword evidence="8" id="KW-0378">Hydrolase</keyword>
<dbReference type="CDD" id="cd14789">
    <property type="entry name" value="Tiki"/>
    <property type="match status" value="1"/>
</dbReference>
<dbReference type="AlphaFoldDB" id="F9UGJ5"/>
<dbReference type="RefSeq" id="WP_007194920.1">
    <property type="nucleotide sequence ID" value="NZ_AFWV01000015.1"/>
</dbReference>
<dbReference type="PANTHER" id="PTHR31120">
    <property type="entry name" value="METALLOPROTEASE TIKI"/>
    <property type="match status" value="1"/>
</dbReference>
<dbReference type="STRING" id="768671.ThimaDRAFT_4048"/>
<keyword evidence="7 13" id="KW-0732">Signal</keyword>
<evidence type="ECO:0000256" key="3">
    <source>
        <dbReference type="ARBA" id="ARBA00004479"/>
    </source>
</evidence>
<sequence length="301" mass="32642">MIARILHAGLLAGVTCAWVAPPAIADAPAGSTGAGETHGILFEIRPPTGAPPSFLFGTIHSEDVRVVDLPAPVREAFDASPNVALEVVPDAAAIIRAMITMAFTDGRLLRDVLPADLYLETAAALGDIGMPEEAFKDLKPWAVVTLLSSPPSETGEFLDMLLYRRAIADGKRVEGLETMTEQLAVFDALPETDQITLLRETLASREHLPRLFEALIAAYAERDVEALQQLSERHLADTDPRLAALFQTVVIDSRNHRMVERMAPLLAEGGWFVAIGALHLPGKQGVIELLRRLDYQVTVAF</sequence>
<evidence type="ECO:0000256" key="11">
    <source>
        <dbReference type="ARBA" id="ARBA00023136"/>
    </source>
</evidence>
<comment type="cofactor">
    <cofactor evidence="1">
        <name>Mn(2+)</name>
        <dbReference type="ChEBI" id="CHEBI:29035"/>
    </cofactor>
</comment>
<keyword evidence="12" id="KW-0325">Glycoprotein</keyword>